<dbReference type="EMBL" id="NZBD01000016">
    <property type="protein sequence ID" value="MAG18426.1"/>
    <property type="molecule type" value="Genomic_DNA"/>
</dbReference>
<comment type="caution">
    <text evidence="5">The sequence shown here is derived from an EMBL/GenBank/DDBJ whole genome shotgun (WGS) entry which is preliminary data.</text>
</comment>
<dbReference type="AlphaFoldDB" id="A0A2D6LQG8"/>
<dbReference type="Gene3D" id="3.30.428.10">
    <property type="entry name" value="HIT-like"/>
    <property type="match status" value="1"/>
</dbReference>
<feature type="short sequence motif" description="Histidine triad motif" evidence="2 3">
    <location>
        <begin position="99"/>
        <end position="103"/>
    </location>
</feature>
<dbReference type="GO" id="GO:0009117">
    <property type="term" value="P:nucleotide metabolic process"/>
    <property type="evidence" value="ECO:0007669"/>
    <property type="project" value="TreeGrafter"/>
</dbReference>
<dbReference type="PRINTS" id="PR00332">
    <property type="entry name" value="HISTRIAD"/>
</dbReference>
<accession>A0A2D6LQG8</accession>
<evidence type="ECO:0000313" key="6">
    <source>
        <dbReference type="Proteomes" id="UP000226712"/>
    </source>
</evidence>
<protein>
    <submittedName>
        <fullName evidence="5">HIT family protein</fullName>
    </submittedName>
</protein>
<sequence>MKMTECVFCKIGKGEITPKKIYEDQNIIAFLDIFPAAKGHSLVIPKKHYATLLDIPEMELKELIQIVQKVGAAVMKATQADGFNVLQNNKEAAGQAVPHLHFHIIPRFKDDGLKLALGSKQSEEKELVHWESLIKEHI</sequence>
<dbReference type="PROSITE" id="PS51084">
    <property type="entry name" value="HIT_2"/>
    <property type="match status" value="1"/>
</dbReference>
<dbReference type="SUPFAM" id="SSF54197">
    <property type="entry name" value="HIT-like"/>
    <property type="match status" value="1"/>
</dbReference>
<dbReference type="PROSITE" id="PS00892">
    <property type="entry name" value="HIT_1"/>
    <property type="match status" value="1"/>
</dbReference>
<organism evidence="5 6">
    <name type="scientific">Candidatus Iainarchaeum sp</name>
    <dbReference type="NCBI Taxonomy" id="3101447"/>
    <lineage>
        <taxon>Archaea</taxon>
        <taxon>Candidatus Iainarchaeota</taxon>
        <taxon>Candidatus Iainarchaeia</taxon>
        <taxon>Candidatus Iainarchaeales</taxon>
        <taxon>Candidatus Iainarchaeaceae</taxon>
        <taxon>Candidatus Iainarchaeum</taxon>
    </lineage>
</organism>
<evidence type="ECO:0000256" key="2">
    <source>
        <dbReference type="PIRSR" id="PIRSR601310-3"/>
    </source>
</evidence>
<feature type="active site" description="Tele-AMP-histidine intermediate" evidence="1">
    <location>
        <position position="101"/>
    </location>
</feature>
<dbReference type="CDD" id="cd01277">
    <property type="entry name" value="HINT_subgroup"/>
    <property type="match status" value="1"/>
</dbReference>
<dbReference type="Proteomes" id="UP000226712">
    <property type="component" value="Unassembled WGS sequence"/>
</dbReference>
<evidence type="ECO:0000256" key="3">
    <source>
        <dbReference type="PROSITE-ProRule" id="PRU00464"/>
    </source>
</evidence>
<dbReference type="Pfam" id="PF01230">
    <property type="entry name" value="HIT"/>
    <property type="match status" value="1"/>
</dbReference>
<evidence type="ECO:0000256" key="1">
    <source>
        <dbReference type="PIRSR" id="PIRSR601310-1"/>
    </source>
</evidence>
<dbReference type="InterPro" id="IPR036265">
    <property type="entry name" value="HIT-like_sf"/>
</dbReference>
<feature type="domain" description="HIT" evidence="4">
    <location>
        <begin position="7"/>
        <end position="114"/>
    </location>
</feature>
<dbReference type="InterPro" id="IPR039384">
    <property type="entry name" value="HINT"/>
</dbReference>
<dbReference type="InterPro" id="IPR011146">
    <property type="entry name" value="HIT-like"/>
</dbReference>
<gene>
    <name evidence="5" type="ORF">CL944_03060</name>
</gene>
<dbReference type="PANTHER" id="PTHR46648:SF1">
    <property type="entry name" value="ADENOSINE 5'-MONOPHOSPHORAMIDASE HNT1"/>
    <property type="match status" value="1"/>
</dbReference>
<evidence type="ECO:0000313" key="5">
    <source>
        <dbReference type="EMBL" id="MAG18426.1"/>
    </source>
</evidence>
<name>A0A2D6LQG8_9ARCH</name>
<dbReference type="InterPro" id="IPR019808">
    <property type="entry name" value="Histidine_triad_CS"/>
</dbReference>
<proteinExistence type="predicted"/>
<dbReference type="InterPro" id="IPR001310">
    <property type="entry name" value="Histidine_triad_HIT"/>
</dbReference>
<dbReference type="GO" id="GO:0003824">
    <property type="term" value="F:catalytic activity"/>
    <property type="evidence" value="ECO:0007669"/>
    <property type="project" value="InterPro"/>
</dbReference>
<dbReference type="PANTHER" id="PTHR46648">
    <property type="entry name" value="HIT FAMILY PROTEIN 1"/>
    <property type="match status" value="1"/>
</dbReference>
<reference evidence="6" key="1">
    <citation type="submission" date="2017-09" db="EMBL/GenBank/DDBJ databases">
        <title>The Reconstruction of 2,631 Draft Metagenome-Assembled Genomes from the Global Oceans.</title>
        <authorList>
            <person name="Tully B.J."/>
            <person name="Graham E.D."/>
            <person name="Heidelberg J.F."/>
        </authorList>
    </citation>
    <scope>NUCLEOTIDE SEQUENCE [LARGE SCALE GENOMIC DNA]</scope>
</reference>
<evidence type="ECO:0000259" key="4">
    <source>
        <dbReference type="PROSITE" id="PS51084"/>
    </source>
</evidence>